<accession>A0A8H6TI64</accession>
<feature type="domain" description="Zn(2)-C6 fungal-type" evidence="1">
    <location>
        <begin position="15"/>
        <end position="45"/>
    </location>
</feature>
<comment type="caution">
    <text evidence="2">The sequence shown here is derived from an EMBL/GenBank/DDBJ whole genome shotgun (WGS) entry which is preliminary data.</text>
</comment>
<dbReference type="Proteomes" id="UP000636479">
    <property type="component" value="Unassembled WGS sequence"/>
</dbReference>
<evidence type="ECO:0000259" key="1">
    <source>
        <dbReference type="PROSITE" id="PS00463"/>
    </source>
</evidence>
<proteinExistence type="predicted"/>
<evidence type="ECO:0000313" key="3">
    <source>
        <dbReference type="Proteomes" id="UP000636479"/>
    </source>
</evidence>
<gene>
    <name evidence="2" type="ORF">MIND_00136200</name>
</gene>
<dbReference type="PROSITE" id="PS00463">
    <property type="entry name" value="ZN2_CY6_FUNGAL_1"/>
    <property type="match status" value="1"/>
</dbReference>
<dbReference type="AlphaFoldDB" id="A0A8H6TI64"/>
<dbReference type="OrthoDB" id="2861608at2759"/>
<organism evidence="2 3">
    <name type="scientific">Mycena indigotica</name>
    <dbReference type="NCBI Taxonomy" id="2126181"/>
    <lineage>
        <taxon>Eukaryota</taxon>
        <taxon>Fungi</taxon>
        <taxon>Dikarya</taxon>
        <taxon>Basidiomycota</taxon>
        <taxon>Agaricomycotina</taxon>
        <taxon>Agaricomycetes</taxon>
        <taxon>Agaricomycetidae</taxon>
        <taxon>Agaricales</taxon>
        <taxon>Marasmiineae</taxon>
        <taxon>Mycenaceae</taxon>
        <taxon>Mycena</taxon>
    </lineage>
</organism>
<dbReference type="EMBL" id="JACAZF010000001">
    <property type="protein sequence ID" value="KAF7316180.1"/>
    <property type="molecule type" value="Genomic_DNA"/>
</dbReference>
<reference evidence="2" key="1">
    <citation type="submission" date="2020-05" db="EMBL/GenBank/DDBJ databases">
        <title>Mycena genomes resolve the evolution of fungal bioluminescence.</title>
        <authorList>
            <person name="Tsai I.J."/>
        </authorList>
    </citation>
    <scope>NUCLEOTIDE SEQUENCE</scope>
    <source>
        <strain evidence="2">171206Taipei</strain>
    </source>
</reference>
<evidence type="ECO:0000313" key="2">
    <source>
        <dbReference type="EMBL" id="KAF7316180.1"/>
    </source>
</evidence>
<dbReference type="GeneID" id="59340809"/>
<name>A0A8H6TI64_9AGAR</name>
<sequence>MPSSNDNLSSKKLPACDSCKAKRVLCHPQPDGQSCPRCVEKQILCKTTYVRRGRPKKAEPSSQLSVTPADPAVALLSNTEVVKHLFKCFTKLAEHCHAMFLDLQFEKVLTAASWRLDLLQPQASALAHCICAVAATMAFHPDILGSDLELPESLADTVFFIPGNDFRAYGARRAHSCRILYERALRVATESCVQAEPSKYNTLSCFLLDSLEDYVESSSRPWAASYVSHYRTFLSALLDTQPDRPLWEGYLLSESLRAVIHRKPVLITLADQLSVSQGPPRTLESLLEASRQEAVSPSLKHRSHFALECIRSFVYYTTKLCRDFYENISGDYARRQPISDVALRDTIETLTSMQALISFCFSDMNFPNQAALQQLTEVSRQTQRPETSHSVRTCAFAMSIMFAAMALTLHTELEKRANENPAYETIAAPPSESTTSNKSIHSHLTQSSWASVRTFFRTHNPTSTHLHSTQSPWTSSRIAFLRSQAHDLVLSALPDLRRVLMLQDFPLHGLSAMWTNIMGWAEFCIEEADRARGLAGLGGTPNARGEVSIEETVSTYEHILHWLKGLGYTHSSARLDTLITRMEAHLTAYRQASQSPPDLGDMSMSMFTEPAGRELFSAADPQIDLEMLARSGTDMSFLLDNWMAIQSGSHAHMNMQM</sequence>
<dbReference type="RefSeq" id="XP_037226203.1">
    <property type="nucleotide sequence ID" value="XM_037358293.1"/>
</dbReference>
<keyword evidence="3" id="KW-1185">Reference proteome</keyword>
<dbReference type="GO" id="GO:0000981">
    <property type="term" value="F:DNA-binding transcription factor activity, RNA polymerase II-specific"/>
    <property type="evidence" value="ECO:0007669"/>
    <property type="project" value="InterPro"/>
</dbReference>
<dbReference type="InterPro" id="IPR001138">
    <property type="entry name" value="Zn2Cys6_DnaBD"/>
</dbReference>
<protein>
    <submittedName>
        <fullName evidence="2">Zn(2)-C6 fungal-type domain-containing protein</fullName>
    </submittedName>
</protein>
<dbReference type="GO" id="GO:0008270">
    <property type="term" value="F:zinc ion binding"/>
    <property type="evidence" value="ECO:0007669"/>
    <property type="project" value="InterPro"/>
</dbReference>